<evidence type="ECO:0000313" key="1">
    <source>
        <dbReference type="EMBL" id="TCP47226.1"/>
    </source>
</evidence>
<sequence length="111" mass="12361">MRQSHAAVVERYTVLRGDFATEPHEAGWAGEARWFVHVLDASSPTARLNLHGQISPDGLNWCDIGEAQAVTGADSVVSWPVREFGQWLRVRGSTESPDDWVKVLIYLTLKS</sequence>
<reference evidence="1 2" key="1">
    <citation type="submission" date="2019-03" db="EMBL/GenBank/DDBJ databases">
        <title>Genomic Encyclopedia of Type Strains, Phase IV (KMG-IV): sequencing the most valuable type-strain genomes for metagenomic binning, comparative biology and taxonomic classification.</title>
        <authorList>
            <person name="Goeker M."/>
        </authorList>
    </citation>
    <scope>NUCLEOTIDE SEQUENCE [LARGE SCALE GENOMIC DNA]</scope>
    <source>
        <strain evidence="1 2">DSM 45765</strain>
    </source>
</reference>
<dbReference type="EMBL" id="SLXQ01000012">
    <property type="protein sequence ID" value="TCP47226.1"/>
    <property type="molecule type" value="Genomic_DNA"/>
</dbReference>
<organism evidence="1 2">
    <name type="scientific">Tamaricihabitans halophyticus</name>
    <dbReference type="NCBI Taxonomy" id="1262583"/>
    <lineage>
        <taxon>Bacteria</taxon>
        <taxon>Bacillati</taxon>
        <taxon>Actinomycetota</taxon>
        <taxon>Actinomycetes</taxon>
        <taxon>Pseudonocardiales</taxon>
        <taxon>Pseudonocardiaceae</taxon>
        <taxon>Tamaricihabitans</taxon>
    </lineage>
</organism>
<accession>A0A4V2SSP6</accession>
<dbReference type="OrthoDB" id="1030389at2"/>
<proteinExistence type="predicted"/>
<dbReference type="Proteomes" id="UP000294911">
    <property type="component" value="Unassembled WGS sequence"/>
</dbReference>
<dbReference type="RefSeq" id="WP_132879161.1">
    <property type="nucleotide sequence ID" value="NZ_SLXQ01000012.1"/>
</dbReference>
<dbReference type="AlphaFoldDB" id="A0A4V2SSP6"/>
<name>A0A4V2SSP6_9PSEU</name>
<protein>
    <submittedName>
        <fullName evidence="1">Uncharacterized protein</fullName>
    </submittedName>
</protein>
<keyword evidence="2" id="KW-1185">Reference proteome</keyword>
<comment type="caution">
    <text evidence="1">The sequence shown here is derived from an EMBL/GenBank/DDBJ whole genome shotgun (WGS) entry which is preliminary data.</text>
</comment>
<gene>
    <name evidence="1" type="ORF">EV191_11220</name>
</gene>
<evidence type="ECO:0000313" key="2">
    <source>
        <dbReference type="Proteomes" id="UP000294911"/>
    </source>
</evidence>